<dbReference type="InterPro" id="IPR029063">
    <property type="entry name" value="SAM-dependent_MTases_sf"/>
</dbReference>
<accession>A0A0L8VDT0</accession>
<dbReference type="AlphaFoldDB" id="A0A0L8VDT0"/>
<proteinExistence type="predicted"/>
<evidence type="ECO:0000313" key="2">
    <source>
        <dbReference type="EMBL" id="KOH46327.1"/>
    </source>
</evidence>
<sequence length="294" mass="34657">MNKFASQLYWNIVPKFIRKRILSWRLPLAIIKYYEGRPDRPSEDIQQALSYLKKNSLAIFPYDFQNEYRAGDIEVFEDMEKGMRYVFQEGKRLYFKKKWDRRKIRRVYNLLKKEQDIRSPHRYLTDEFRFEAGDVLVDVGAAEGNLALSVVEKASKLILFEADKDWIAPLQATFEPWRDKVTIVQKFVSDLTNETNTTLDDYLSLEQSAVFLKVDVEGAESRLLKGAKRILAEQTPLKLALCTYHKQEDEKTFSLLLNEKGFDFSTSEGFMIFYHDKNLKAPYFRRALLRAVKK</sequence>
<dbReference type="STRING" id="1409788.NC99_08640"/>
<dbReference type="InterPro" id="IPR006342">
    <property type="entry name" value="FkbM_mtfrase"/>
</dbReference>
<feature type="domain" description="Methyltransferase FkbM" evidence="1">
    <location>
        <begin position="147"/>
        <end position="236"/>
    </location>
</feature>
<dbReference type="Proteomes" id="UP000036958">
    <property type="component" value="Unassembled WGS sequence"/>
</dbReference>
<protein>
    <recommendedName>
        <fullName evidence="1">Methyltransferase FkbM domain-containing protein</fullName>
    </recommendedName>
</protein>
<dbReference type="EMBL" id="LGIA01000032">
    <property type="protein sequence ID" value="KOH46327.1"/>
    <property type="molecule type" value="Genomic_DNA"/>
</dbReference>
<dbReference type="Pfam" id="PF05050">
    <property type="entry name" value="Methyltransf_21"/>
    <property type="match status" value="1"/>
</dbReference>
<comment type="caution">
    <text evidence="2">The sequence shown here is derived from an EMBL/GenBank/DDBJ whole genome shotgun (WGS) entry which is preliminary data.</text>
</comment>
<evidence type="ECO:0000259" key="1">
    <source>
        <dbReference type="Pfam" id="PF05050"/>
    </source>
</evidence>
<organism evidence="2 3">
    <name type="scientific">Sunxiuqinia dokdonensis</name>
    <dbReference type="NCBI Taxonomy" id="1409788"/>
    <lineage>
        <taxon>Bacteria</taxon>
        <taxon>Pseudomonadati</taxon>
        <taxon>Bacteroidota</taxon>
        <taxon>Bacteroidia</taxon>
        <taxon>Marinilabiliales</taxon>
        <taxon>Prolixibacteraceae</taxon>
        <taxon>Sunxiuqinia</taxon>
    </lineage>
</organism>
<dbReference type="OrthoDB" id="5329963at2"/>
<name>A0A0L8VDT0_9BACT</name>
<dbReference type="RefSeq" id="WP_053180065.1">
    <property type="nucleotide sequence ID" value="NZ_LGIA01000032.1"/>
</dbReference>
<gene>
    <name evidence="2" type="ORF">NC99_08640</name>
</gene>
<keyword evidence="3" id="KW-1185">Reference proteome</keyword>
<evidence type="ECO:0000313" key="3">
    <source>
        <dbReference type="Proteomes" id="UP000036958"/>
    </source>
</evidence>
<dbReference type="Gene3D" id="3.40.50.150">
    <property type="entry name" value="Vaccinia Virus protein VP39"/>
    <property type="match status" value="2"/>
</dbReference>
<reference evidence="3" key="1">
    <citation type="submission" date="2015-07" db="EMBL/GenBank/DDBJ databases">
        <title>Genome sequencing of Sunxiuqinia dokdonensis strain SK.</title>
        <authorList>
            <person name="Ahn S."/>
            <person name="Kim B.-C."/>
        </authorList>
    </citation>
    <scope>NUCLEOTIDE SEQUENCE [LARGE SCALE GENOMIC DNA]</scope>
    <source>
        <strain evidence="3">SK</strain>
    </source>
</reference>
<dbReference type="SUPFAM" id="SSF53335">
    <property type="entry name" value="S-adenosyl-L-methionine-dependent methyltransferases"/>
    <property type="match status" value="1"/>
</dbReference>